<evidence type="ECO:0000313" key="1">
    <source>
        <dbReference type="EMBL" id="CAF9938910.1"/>
    </source>
</evidence>
<keyword evidence="2" id="KW-1185">Reference proteome</keyword>
<dbReference type="AlphaFoldDB" id="A0A8H3J1C8"/>
<dbReference type="EMBL" id="CAJPDT010000113">
    <property type="protein sequence ID" value="CAF9938910.1"/>
    <property type="molecule type" value="Genomic_DNA"/>
</dbReference>
<dbReference type="Proteomes" id="UP000664534">
    <property type="component" value="Unassembled WGS sequence"/>
</dbReference>
<reference evidence="1" key="1">
    <citation type="submission" date="2021-03" db="EMBL/GenBank/DDBJ databases">
        <authorList>
            <person name="Tagirdzhanova G."/>
        </authorList>
    </citation>
    <scope>NUCLEOTIDE SEQUENCE</scope>
</reference>
<evidence type="ECO:0000313" key="2">
    <source>
        <dbReference type="Proteomes" id="UP000664534"/>
    </source>
</evidence>
<protein>
    <submittedName>
        <fullName evidence="1">Uncharacterized protein</fullName>
    </submittedName>
</protein>
<organism evidence="1 2">
    <name type="scientific">Imshaugia aleurites</name>
    <dbReference type="NCBI Taxonomy" id="172621"/>
    <lineage>
        <taxon>Eukaryota</taxon>
        <taxon>Fungi</taxon>
        <taxon>Dikarya</taxon>
        <taxon>Ascomycota</taxon>
        <taxon>Pezizomycotina</taxon>
        <taxon>Lecanoromycetes</taxon>
        <taxon>OSLEUM clade</taxon>
        <taxon>Lecanoromycetidae</taxon>
        <taxon>Lecanorales</taxon>
        <taxon>Lecanorineae</taxon>
        <taxon>Parmeliaceae</taxon>
        <taxon>Imshaugia</taxon>
    </lineage>
</organism>
<comment type="caution">
    <text evidence="1">The sequence shown here is derived from an EMBL/GenBank/DDBJ whole genome shotgun (WGS) entry which is preliminary data.</text>
</comment>
<proteinExistence type="predicted"/>
<accession>A0A8H3J1C8</accession>
<gene>
    <name evidence="1" type="ORF">IMSHALPRED_001132</name>
</gene>
<sequence>MGRSIPPRATATFNLSQATSLFLAKHKSCHIALKNSLKAESAALDARLQHLIGLGPPLDVEFDWRNSKVASTEEAAKKLDGILKDFDREVGKAEERKEVEKEITGKMKEIEWMKSVIQGFKDTIARYEARDG</sequence>
<name>A0A8H3J1C8_9LECA</name>